<dbReference type="Gene3D" id="3.30.230.90">
    <property type="match status" value="1"/>
</dbReference>
<sequence length="112" mass="12529">MSNACAINISGYHTDIAATVYSNRIFLIVSHFKKLGSLVAVNRESPLSEFNSNIFSTKVLFGKDEVDVHAAARYIAEQINIDRPLLLSICLKDYDIEILKAITNTINQLKAW</sequence>
<comment type="caution">
    <text evidence="1">The sequence shown here is derived from an EMBL/GenBank/DDBJ whole genome shotgun (WGS) entry which is preliminary data.</text>
</comment>
<organism evidence="1 2">
    <name type="scientific">Odynerus spinipes</name>
    <dbReference type="NCBI Taxonomy" id="1348599"/>
    <lineage>
        <taxon>Eukaryota</taxon>
        <taxon>Metazoa</taxon>
        <taxon>Ecdysozoa</taxon>
        <taxon>Arthropoda</taxon>
        <taxon>Hexapoda</taxon>
        <taxon>Insecta</taxon>
        <taxon>Pterygota</taxon>
        <taxon>Neoptera</taxon>
        <taxon>Endopterygota</taxon>
        <taxon>Hymenoptera</taxon>
        <taxon>Apocrita</taxon>
        <taxon>Aculeata</taxon>
        <taxon>Vespoidea</taxon>
        <taxon>Vespidae</taxon>
        <taxon>Eumeninae</taxon>
        <taxon>Odynerus</taxon>
    </lineage>
</organism>
<proteinExistence type="predicted"/>
<reference evidence="1" key="1">
    <citation type="submission" date="2021-08" db="EMBL/GenBank/DDBJ databases">
        <authorList>
            <person name="Misof B."/>
            <person name="Oliver O."/>
            <person name="Podsiadlowski L."/>
            <person name="Donath A."/>
            <person name="Peters R."/>
            <person name="Mayer C."/>
            <person name="Rust J."/>
            <person name="Gunkel S."/>
            <person name="Lesny P."/>
            <person name="Martin S."/>
            <person name="Oeyen J.P."/>
            <person name="Petersen M."/>
            <person name="Panagiotis P."/>
            <person name="Wilbrandt J."/>
            <person name="Tanja T."/>
        </authorList>
    </citation>
    <scope>NUCLEOTIDE SEQUENCE</scope>
    <source>
        <strain evidence="1">GBR_01_08_01A</strain>
        <tissue evidence="1">Thorax + abdomen</tissue>
    </source>
</reference>
<dbReference type="GO" id="GO:0043248">
    <property type="term" value="P:proteasome assembly"/>
    <property type="evidence" value="ECO:0007669"/>
    <property type="project" value="InterPro"/>
</dbReference>
<dbReference type="InterPro" id="IPR018788">
    <property type="entry name" value="Proteasome_assmbl_chp_3"/>
</dbReference>
<reference evidence="1" key="2">
    <citation type="journal article" date="2023" name="Commun. Biol.">
        <title>Intrasexual cuticular hydrocarbon dimorphism in a wasp sheds light on hydrocarbon biosynthesis genes in Hymenoptera.</title>
        <authorList>
            <person name="Moris V.C."/>
            <person name="Podsiadlowski L."/>
            <person name="Martin S."/>
            <person name="Oeyen J.P."/>
            <person name="Donath A."/>
            <person name="Petersen M."/>
            <person name="Wilbrandt J."/>
            <person name="Misof B."/>
            <person name="Liedtke D."/>
            <person name="Thamm M."/>
            <person name="Scheiner R."/>
            <person name="Schmitt T."/>
            <person name="Niehuis O."/>
        </authorList>
    </citation>
    <scope>NUCLEOTIDE SEQUENCE</scope>
    <source>
        <strain evidence="1">GBR_01_08_01A</strain>
    </source>
</reference>
<keyword evidence="2" id="KW-1185">Reference proteome</keyword>
<dbReference type="AlphaFoldDB" id="A0AAD9RGH1"/>
<gene>
    <name evidence="1" type="ORF">KPH14_002819</name>
</gene>
<name>A0AAD9RGH1_9HYME</name>
<evidence type="ECO:0008006" key="3">
    <source>
        <dbReference type="Google" id="ProtNLM"/>
    </source>
</evidence>
<accession>A0AAD9RGH1</accession>
<protein>
    <recommendedName>
        <fullName evidence="3">Proteasome assembly chaperone 3</fullName>
    </recommendedName>
</protein>
<dbReference type="PANTHER" id="PTHR31051:SF1">
    <property type="entry name" value="PROTEASOME ASSEMBLY CHAPERONE 3"/>
    <property type="match status" value="1"/>
</dbReference>
<dbReference type="Pfam" id="PF10178">
    <property type="entry name" value="PAC3"/>
    <property type="match status" value="1"/>
</dbReference>
<dbReference type="InterPro" id="IPR053720">
    <property type="entry name" value="Psm_Assembly_Chaperone"/>
</dbReference>
<dbReference type="Proteomes" id="UP001258017">
    <property type="component" value="Unassembled WGS sequence"/>
</dbReference>
<dbReference type="PANTHER" id="PTHR31051">
    <property type="entry name" value="PROTEASOME ASSEMBLY CHAPERONE 3"/>
    <property type="match status" value="1"/>
</dbReference>
<evidence type="ECO:0000313" key="1">
    <source>
        <dbReference type="EMBL" id="KAK2579025.1"/>
    </source>
</evidence>
<evidence type="ECO:0000313" key="2">
    <source>
        <dbReference type="Proteomes" id="UP001258017"/>
    </source>
</evidence>
<dbReference type="EMBL" id="JAIFRP010000119">
    <property type="protein sequence ID" value="KAK2579025.1"/>
    <property type="molecule type" value="Genomic_DNA"/>
</dbReference>